<evidence type="ECO:0000256" key="2">
    <source>
        <dbReference type="SAM" id="SignalP"/>
    </source>
</evidence>
<dbReference type="EMBL" id="LAQL01000002">
    <property type="protein sequence ID" value="KLN62214.1"/>
    <property type="molecule type" value="Genomic_DNA"/>
</dbReference>
<protein>
    <submittedName>
        <fullName evidence="3">Uncharacterized protein</fullName>
    </submittedName>
</protein>
<dbReference type="RefSeq" id="WP_047762340.1">
    <property type="nucleotide sequence ID" value="NZ_LAQL01000002.1"/>
</dbReference>
<proteinExistence type="predicted"/>
<feature type="coiled-coil region" evidence="1">
    <location>
        <begin position="309"/>
        <end position="336"/>
    </location>
</feature>
<dbReference type="OrthoDB" id="6304388at2"/>
<evidence type="ECO:0000313" key="3">
    <source>
        <dbReference type="EMBL" id="KLN62214.1"/>
    </source>
</evidence>
<dbReference type="STRING" id="1489064.WH96_01430"/>
<gene>
    <name evidence="3" type="ORF">WH96_01430</name>
</gene>
<reference evidence="3 4" key="1">
    <citation type="submission" date="2015-03" db="EMBL/GenBank/DDBJ databases">
        <title>Genome Sequence of Kiloniella spongiae MEBiC09566, isolated from a marine sponge.</title>
        <authorList>
            <person name="Shao Z."/>
            <person name="Wang L."/>
            <person name="Li X."/>
        </authorList>
    </citation>
    <scope>NUCLEOTIDE SEQUENCE [LARGE SCALE GENOMIC DNA]</scope>
    <source>
        <strain evidence="3 4">MEBiC09566</strain>
    </source>
</reference>
<organism evidence="3 4">
    <name type="scientific">Kiloniella spongiae</name>
    <dbReference type="NCBI Taxonomy" id="1489064"/>
    <lineage>
        <taxon>Bacteria</taxon>
        <taxon>Pseudomonadati</taxon>
        <taxon>Pseudomonadota</taxon>
        <taxon>Alphaproteobacteria</taxon>
        <taxon>Rhodospirillales</taxon>
        <taxon>Kiloniellaceae</taxon>
        <taxon>Kiloniella</taxon>
    </lineage>
</organism>
<sequence>MKKRLLSSCAVLIVLSLNACGTPDFIHVRKGVNPENQDTNVRFRTTYYFRVFDVCGGLQPDDSKLISNGAKTSSPFVNPIVGGRILTDSLYRFRMTGKANALASEVKFESGTLRKQEIDPFGATIQTHKETGQPQFVSRKQAEARSFRKDAEHRLDKLLALYKELNGEAAYKNIDAEPAESVTIRKIIQQEIKKTIIEMVKPPIESETPDLVDTENSLARLADESVALAANASKVQGNLGEKVKAAKMVVTSVPDVPTAEAKKKAKTAYSDALTLISQSHGSLDSAKRSLNNLASIINRSDRSWYLAEMKSITTQIASLKSNAEEIKKELEKLSLKKAKIKFSANPIPSQDLLLPKFKIDQIEFEFIAKDKTPIGRQVVTGSNLDETLMKLVETMNHDADFKKRFAAYTDPDNESIWIIPFEMQQGGAFNLVYTLPEASSPAQMSLNQEGWPDKAVLKAVGVLTDKAVTNMAIGASSSQGLSNLLKKEITSQLSNASDNVCSKGFQRRRGFQVLGPEGWRTFDQDERLIMAMTSSAKPLISSLKKVSDQVLKQEATSSAQILPLVQEQLNISKAKRVVDRTSVEKLDSNTVQILIDLLRGEKE</sequence>
<keyword evidence="2" id="KW-0732">Signal</keyword>
<evidence type="ECO:0000313" key="4">
    <source>
        <dbReference type="Proteomes" id="UP000035444"/>
    </source>
</evidence>
<feature type="chain" id="PRO_5002596910" evidence="2">
    <location>
        <begin position="20"/>
        <end position="603"/>
    </location>
</feature>
<name>A0A0H2MI00_9PROT</name>
<accession>A0A0H2MI00</accession>
<evidence type="ECO:0000256" key="1">
    <source>
        <dbReference type="SAM" id="Coils"/>
    </source>
</evidence>
<comment type="caution">
    <text evidence="3">The sequence shown here is derived from an EMBL/GenBank/DDBJ whole genome shotgun (WGS) entry which is preliminary data.</text>
</comment>
<keyword evidence="1" id="KW-0175">Coiled coil</keyword>
<dbReference type="Proteomes" id="UP000035444">
    <property type="component" value="Unassembled WGS sequence"/>
</dbReference>
<feature type="signal peptide" evidence="2">
    <location>
        <begin position="1"/>
        <end position="19"/>
    </location>
</feature>
<keyword evidence="4" id="KW-1185">Reference proteome</keyword>
<dbReference type="AlphaFoldDB" id="A0A0H2MI00"/>